<evidence type="ECO:0000313" key="3">
    <source>
        <dbReference type="EMBL" id="AKB37098.1"/>
    </source>
</evidence>
<keyword evidence="1" id="KW-0732">Signal</keyword>
<evidence type="ECO:0000256" key="1">
    <source>
        <dbReference type="ARBA" id="ARBA00022729"/>
    </source>
</evidence>
<dbReference type="Proteomes" id="UP000033123">
    <property type="component" value="Chromosome"/>
</dbReference>
<dbReference type="Pfam" id="PF13205">
    <property type="entry name" value="Big_5"/>
    <property type="match status" value="1"/>
</dbReference>
<sequence length="170" mass="18906">MHKMNGWSKFLLGIVAGAAIVYAAKKWLCNRSLPEAFKSLPFNFKQGQVPPKVKSIYPDRQTFAFRHDSPIWIEFDMPMNSASITKETVIVRSSASEEPVEGLLDSGSRILMFRPYVDYPMDETGAEITITLLGSETGSGFIIDERGIALDGDNDGKAGGDFVYTYRLIK</sequence>
<evidence type="ECO:0000259" key="2">
    <source>
        <dbReference type="Pfam" id="PF13205"/>
    </source>
</evidence>
<gene>
    <name evidence="3" type="ORF">MSSAC_2508</name>
</gene>
<dbReference type="AlphaFoldDB" id="A0A0E3PPZ6"/>
<evidence type="ECO:0000313" key="4">
    <source>
        <dbReference type="Proteomes" id="UP000033123"/>
    </source>
</evidence>
<dbReference type="InterPro" id="IPR032812">
    <property type="entry name" value="SbsA_Ig"/>
</dbReference>
<name>A0A0E3PPZ6_9EURY</name>
<accession>A0A0E3PPZ6</accession>
<dbReference type="HOGENOM" id="CLU_1567126_0_0_2"/>
<proteinExistence type="predicted"/>
<dbReference type="PATRIC" id="fig|1434118.4.peg.3257"/>
<dbReference type="KEGG" id="msj:MSSAC_2508"/>
<reference evidence="3 4" key="1">
    <citation type="submission" date="2014-07" db="EMBL/GenBank/DDBJ databases">
        <title>Methanogenic archaea and the global carbon cycle.</title>
        <authorList>
            <person name="Henriksen J.R."/>
            <person name="Luke J."/>
            <person name="Reinhart S."/>
            <person name="Benedict M.N."/>
            <person name="Youngblut N.D."/>
            <person name="Metcalf M.E."/>
            <person name="Whitaker R.J."/>
            <person name="Metcalf W.W."/>
        </authorList>
    </citation>
    <scope>NUCLEOTIDE SEQUENCE [LARGE SCALE GENOMIC DNA]</scope>
    <source>
        <strain evidence="3 4">C2J</strain>
    </source>
</reference>
<organism evidence="3 4">
    <name type="scientific">Methanosarcina siciliae C2J</name>
    <dbReference type="NCBI Taxonomy" id="1434118"/>
    <lineage>
        <taxon>Archaea</taxon>
        <taxon>Methanobacteriati</taxon>
        <taxon>Methanobacteriota</taxon>
        <taxon>Stenosarchaea group</taxon>
        <taxon>Methanomicrobia</taxon>
        <taxon>Methanosarcinales</taxon>
        <taxon>Methanosarcinaceae</taxon>
        <taxon>Methanosarcina</taxon>
    </lineage>
</organism>
<dbReference type="EMBL" id="CP009508">
    <property type="protein sequence ID" value="AKB37098.1"/>
    <property type="molecule type" value="Genomic_DNA"/>
</dbReference>
<feature type="domain" description="SbsA Ig-like" evidence="2">
    <location>
        <begin position="49"/>
        <end position="120"/>
    </location>
</feature>
<protein>
    <recommendedName>
        <fullName evidence="2">SbsA Ig-like domain-containing protein</fullName>
    </recommendedName>
</protein>